<keyword evidence="3" id="KW-1185">Reference proteome</keyword>
<dbReference type="STRING" id="210143.A0A1R3IAG0"/>
<dbReference type="OrthoDB" id="1744852at2759"/>
<organism evidence="2 3">
    <name type="scientific">Corchorus capsularis</name>
    <name type="common">Jute</name>
    <dbReference type="NCBI Taxonomy" id="210143"/>
    <lineage>
        <taxon>Eukaryota</taxon>
        <taxon>Viridiplantae</taxon>
        <taxon>Streptophyta</taxon>
        <taxon>Embryophyta</taxon>
        <taxon>Tracheophyta</taxon>
        <taxon>Spermatophyta</taxon>
        <taxon>Magnoliopsida</taxon>
        <taxon>eudicotyledons</taxon>
        <taxon>Gunneridae</taxon>
        <taxon>Pentapetalae</taxon>
        <taxon>rosids</taxon>
        <taxon>malvids</taxon>
        <taxon>Malvales</taxon>
        <taxon>Malvaceae</taxon>
        <taxon>Grewioideae</taxon>
        <taxon>Apeibeae</taxon>
        <taxon>Corchorus</taxon>
    </lineage>
</organism>
<dbReference type="AlphaFoldDB" id="A0A1R3IAG0"/>
<protein>
    <recommendedName>
        <fullName evidence="1">MHD1 domain-containing protein</fullName>
    </recommendedName>
</protein>
<dbReference type="PROSITE" id="PS51258">
    <property type="entry name" value="MHD1"/>
    <property type="match status" value="1"/>
</dbReference>
<dbReference type="Gramene" id="OMO79538">
    <property type="protein sequence ID" value="OMO79538"/>
    <property type="gene ID" value="CCACVL1_13607"/>
</dbReference>
<comment type="caution">
    <text evidence="2">The sequence shown here is derived from an EMBL/GenBank/DDBJ whole genome shotgun (WGS) entry which is preliminary data.</text>
</comment>
<evidence type="ECO:0000313" key="2">
    <source>
        <dbReference type="EMBL" id="OMO79538.1"/>
    </source>
</evidence>
<evidence type="ECO:0000259" key="1">
    <source>
        <dbReference type="PROSITE" id="PS51258"/>
    </source>
</evidence>
<accession>A0A1R3IAG0</accession>
<dbReference type="EMBL" id="AWWV01010383">
    <property type="protein sequence ID" value="OMO79538.1"/>
    <property type="molecule type" value="Genomic_DNA"/>
</dbReference>
<dbReference type="Proteomes" id="UP000188268">
    <property type="component" value="Unassembled WGS sequence"/>
</dbReference>
<name>A0A1R3IAG0_COCAP</name>
<dbReference type="PANTHER" id="PTHR31280:SF3">
    <property type="entry name" value="DNA TOPOISOMERASE 4 SUBUNIT B (DUF810)"/>
    <property type="match status" value="1"/>
</dbReference>
<dbReference type="InterPro" id="IPR014770">
    <property type="entry name" value="Munc13_1"/>
</dbReference>
<evidence type="ECO:0000313" key="3">
    <source>
        <dbReference type="Proteomes" id="UP000188268"/>
    </source>
</evidence>
<dbReference type="PANTHER" id="PTHR31280">
    <property type="entry name" value="PROTEIN UNC-13 HOMOLOG"/>
    <property type="match status" value="1"/>
</dbReference>
<gene>
    <name evidence="2" type="ORF">CCACVL1_13607</name>
</gene>
<feature type="domain" description="MHD1" evidence="1">
    <location>
        <begin position="285"/>
        <end position="407"/>
    </location>
</feature>
<reference evidence="2 3" key="1">
    <citation type="submission" date="2013-09" db="EMBL/GenBank/DDBJ databases">
        <title>Corchorus capsularis genome sequencing.</title>
        <authorList>
            <person name="Alam M."/>
            <person name="Haque M.S."/>
            <person name="Islam M.S."/>
            <person name="Emdad E.M."/>
            <person name="Islam M.M."/>
            <person name="Ahmed B."/>
            <person name="Halim A."/>
            <person name="Hossen Q.M.M."/>
            <person name="Hossain M.Z."/>
            <person name="Ahmed R."/>
            <person name="Khan M.M."/>
            <person name="Islam R."/>
            <person name="Rashid M.M."/>
            <person name="Khan S.A."/>
            <person name="Rahman M.S."/>
            <person name="Alam M."/>
        </authorList>
    </citation>
    <scope>NUCLEOTIDE SEQUENCE [LARGE SCALE GENOMIC DNA]</scope>
    <source>
        <strain evidence="3">cv. CVL-1</strain>
        <tissue evidence="2">Whole seedling</tissue>
    </source>
</reference>
<sequence length="407" mass="45887">MEKPTMDNLLRLHVITRKKIRALRTRCNNLHNQLVDNRLRVASAILTGEMDRELRHMMKRSTPALEKYWGSLMNRKEILRGSLNALKIFMMKEPTLVVNSKEEYEELLLIVDLGWRGNMHNAVADEGDHAWVKGEAIGNGNFGYSSEGDGPDDGSDDVEMGDGSDDVEMVMFDILVEGQLIVIEQADAVPLLIKLPWSTLETTQKCMMLYMVGSLYSSCTELYLLKKMTGIKGSICLKQSDRNRTKLNLVQKPDNFRRVMALASAVGMLTSVVCAEIKASFCHNVTLSCAYLKLTQLCSSALEEQRVNHSTRAYLHLYQIENVSGPIILDWVIGQHAHILEWTGRALDLEEWEPLSFHQRQAASIIEDFRILEEEEGVEITENFLLPGAISGGEPVRLVAIHGHYAD</sequence>
<dbReference type="InterPro" id="IPR008528">
    <property type="entry name" value="unc-13_homologue"/>
</dbReference>
<proteinExistence type="predicted"/>